<evidence type="ECO:0000256" key="10">
    <source>
        <dbReference type="SAM" id="SignalP"/>
    </source>
</evidence>
<evidence type="ECO:0000313" key="13">
    <source>
        <dbReference type="Proteomes" id="UP001139408"/>
    </source>
</evidence>
<dbReference type="AlphaFoldDB" id="A0A9X1Z2Z2"/>
<evidence type="ECO:0000256" key="6">
    <source>
        <dbReference type="ARBA" id="ARBA00022982"/>
    </source>
</evidence>
<proteinExistence type="predicted"/>
<dbReference type="InterPro" id="IPR050597">
    <property type="entry name" value="Cytochrome_c_Oxidase_Subunit"/>
</dbReference>
<feature type="binding site" description="axial binding residue" evidence="9">
    <location>
        <position position="84"/>
    </location>
    <ligand>
        <name>heme c</name>
        <dbReference type="ChEBI" id="CHEBI:61717"/>
        <label>1</label>
    </ligand>
    <ligandPart>
        <name>Fe</name>
        <dbReference type="ChEBI" id="CHEBI:18248"/>
    </ligandPart>
</feature>
<keyword evidence="7 9" id="KW-0408">Iron</keyword>
<dbReference type="SUPFAM" id="SSF46626">
    <property type="entry name" value="Cytochrome c"/>
    <property type="match status" value="2"/>
</dbReference>
<dbReference type="PANTHER" id="PTHR33751">
    <property type="entry name" value="CBB3-TYPE CYTOCHROME C OXIDASE SUBUNIT FIXP"/>
    <property type="match status" value="1"/>
</dbReference>
<keyword evidence="4 9" id="KW-0479">Metal-binding</keyword>
<feature type="binding site" description="covalent" evidence="8">
    <location>
        <position position="136"/>
    </location>
    <ligand>
        <name>heme c</name>
        <dbReference type="ChEBI" id="CHEBI:61717"/>
        <label>2</label>
    </ligand>
</feature>
<dbReference type="Proteomes" id="UP001139408">
    <property type="component" value="Unassembled WGS sequence"/>
</dbReference>
<feature type="binding site" description="covalent" evidence="8">
    <location>
        <position position="139"/>
    </location>
    <ligand>
        <name>heme c</name>
        <dbReference type="ChEBI" id="CHEBI:61717"/>
        <label>2</label>
    </ligand>
</feature>
<protein>
    <submittedName>
        <fullName evidence="12">Cytochrome c4</fullName>
    </submittedName>
</protein>
<feature type="chain" id="PRO_5040759227" evidence="10">
    <location>
        <begin position="21"/>
        <end position="207"/>
    </location>
</feature>
<feature type="domain" description="Cytochrome c" evidence="11">
    <location>
        <begin position="22"/>
        <end position="107"/>
    </location>
</feature>
<keyword evidence="6" id="KW-0249">Electron transport</keyword>
<dbReference type="PIRSF" id="PIRSF000005">
    <property type="entry name" value="Cytochrome_c4"/>
    <property type="match status" value="1"/>
</dbReference>
<reference evidence="12" key="1">
    <citation type="submission" date="2022-01" db="EMBL/GenBank/DDBJ databases">
        <title>Whole genome-based taxonomy of the Shewanellaceae.</title>
        <authorList>
            <person name="Martin-Rodriguez A.J."/>
        </authorList>
    </citation>
    <scope>NUCLEOTIDE SEQUENCE</scope>
    <source>
        <strain evidence="12">DSM 23803</strain>
    </source>
</reference>
<dbReference type="GO" id="GO:0009055">
    <property type="term" value="F:electron transfer activity"/>
    <property type="evidence" value="ECO:0007669"/>
    <property type="project" value="InterPro"/>
</dbReference>
<keyword evidence="13" id="KW-1185">Reference proteome</keyword>
<dbReference type="PROSITE" id="PS51007">
    <property type="entry name" value="CYTC"/>
    <property type="match status" value="2"/>
</dbReference>
<feature type="binding site" description="covalent" evidence="8">
    <location>
        <position position="37"/>
    </location>
    <ligand>
        <name>heme c</name>
        <dbReference type="ChEBI" id="CHEBI:61717"/>
        <label>1</label>
    </ligand>
</feature>
<comment type="subcellular location">
    <subcellularLocation>
        <location evidence="1">Periplasm</location>
    </subcellularLocation>
</comment>
<organism evidence="12 13">
    <name type="scientific">Shewanella algicola</name>
    <dbReference type="NCBI Taxonomy" id="640633"/>
    <lineage>
        <taxon>Bacteria</taxon>
        <taxon>Pseudomonadati</taxon>
        <taxon>Pseudomonadota</taxon>
        <taxon>Gammaproteobacteria</taxon>
        <taxon>Alteromonadales</taxon>
        <taxon>Shewanellaceae</taxon>
        <taxon>Shewanella</taxon>
    </lineage>
</organism>
<evidence type="ECO:0000256" key="5">
    <source>
        <dbReference type="ARBA" id="ARBA00022764"/>
    </source>
</evidence>
<dbReference type="RefSeq" id="WP_188925284.1">
    <property type="nucleotide sequence ID" value="NZ_BMQI01000022.1"/>
</dbReference>
<evidence type="ECO:0000256" key="9">
    <source>
        <dbReference type="PIRSR" id="PIRSR000005-2"/>
    </source>
</evidence>
<keyword evidence="3 8" id="KW-0349">Heme</keyword>
<dbReference type="EMBL" id="JAKILJ010000008">
    <property type="protein sequence ID" value="MCL1104656.1"/>
    <property type="molecule type" value="Genomic_DNA"/>
</dbReference>
<evidence type="ECO:0000256" key="1">
    <source>
        <dbReference type="ARBA" id="ARBA00004418"/>
    </source>
</evidence>
<dbReference type="InterPro" id="IPR036909">
    <property type="entry name" value="Cyt_c-like_dom_sf"/>
</dbReference>
<accession>A0A9X1Z2Z2</accession>
<evidence type="ECO:0000256" key="3">
    <source>
        <dbReference type="ARBA" id="ARBA00022617"/>
    </source>
</evidence>
<keyword evidence="5" id="KW-0574">Periplasm</keyword>
<feature type="binding site" description="covalent" evidence="8">
    <location>
        <position position="34"/>
    </location>
    <ligand>
        <name>heme c</name>
        <dbReference type="ChEBI" id="CHEBI:61717"/>
        <label>1</label>
    </ligand>
</feature>
<evidence type="ECO:0000313" key="12">
    <source>
        <dbReference type="EMBL" id="MCL1104656.1"/>
    </source>
</evidence>
<dbReference type="GO" id="GO:0042597">
    <property type="term" value="C:periplasmic space"/>
    <property type="evidence" value="ECO:0007669"/>
    <property type="project" value="UniProtKB-SubCell"/>
</dbReference>
<evidence type="ECO:0000256" key="4">
    <source>
        <dbReference type="ARBA" id="ARBA00022723"/>
    </source>
</evidence>
<gene>
    <name evidence="12" type="ORF">L2749_05205</name>
</gene>
<sequence>MKKLALALSVVATMSSPVMAEGNAEAGKTKVIVCSACHGVDGNSMIDMYPKLAGQHPAYLEKQLTEFRSAMQTGGKEGRMDPIMGGMSIALSDTDIADISAYFASQTQSTNPAVEGTEAGEKLYQGGDAARGITSCIACHGPNGSGAAAAGFPMIGGQHANYIKIQLTKFRDGTRNNDLNGMMQDVAKKLSDADIEALSKYISSIKK</sequence>
<comment type="PTM">
    <text evidence="8">Binds 2 heme c groups covalently per subunit.</text>
</comment>
<dbReference type="PANTHER" id="PTHR33751:SF9">
    <property type="entry name" value="CYTOCHROME C4"/>
    <property type="match status" value="1"/>
</dbReference>
<keyword evidence="2" id="KW-0813">Transport</keyword>
<evidence type="ECO:0000259" key="11">
    <source>
        <dbReference type="PROSITE" id="PS51007"/>
    </source>
</evidence>
<dbReference type="GO" id="GO:0020037">
    <property type="term" value="F:heme binding"/>
    <property type="evidence" value="ECO:0007669"/>
    <property type="project" value="InterPro"/>
</dbReference>
<feature type="binding site" description="axial binding residue" evidence="9">
    <location>
        <position position="38"/>
    </location>
    <ligand>
        <name>heme c</name>
        <dbReference type="ChEBI" id="CHEBI:61717"/>
        <label>1</label>
    </ligand>
    <ligandPart>
        <name>Fe</name>
        <dbReference type="ChEBI" id="CHEBI:18248"/>
    </ligandPart>
</feature>
<feature type="binding site" description="axial binding residue" evidence="9">
    <location>
        <position position="183"/>
    </location>
    <ligand>
        <name>heme c</name>
        <dbReference type="ChEBI" id="CHEBI:61717"/>
        <label>2</label>
    </ligand>
    <ligandPart>
        <name>Fe</name>
        <dbReference type="ChEBI" id="CHEBI:18248"/>
    </ligandPart>
</feature>
<feature type="signal peptide" evidence="10">
    <location>
        <begin position="1"/>
        <end position="20"/>
    </location>
</feature>
<comment type="caution">
    <text evidence="12">The sequence shown here is derived from an EMBL/GenBank/DDBJ whole genome shotgun (WGS) entry which is preliminary data.</text>
</comment>
<evidence type="ECO:0000256" key="7">
    <source>
        <dbReference type="ARBA" id="ARBA00023004"/>
    </source>
</evidence>
<dbReference type="Pfam" id="PF00034">
    <property type="entry name" value="Cytochrom_C"/>
    <property type="match status" value="2"/>
</dbReference>
<evidence type="ECO:0000256" key="2">
    <source>
        <dbReference type="ARBA" id="ARBA00022448"/>
    </source>
</evidence>
<keyword evidence="10" id="KW-0732">Signal</keyword>
<name>A0A9X1Z2Z2_9GAMM</name>
<feature type="binding site" description="axial binding residue" evidence="9">
    <location>
        <position position="140"/>
    </location>
    <ligand>
        <name>heme c</name>
        <dbReference type="ChEBI" id="CHEBI:61717"/>
        <label>2</label>
    </ligand>
    <ligandPart>
        <name>Fe</name>
        <dbReference type="ChEBI" id="CHEBI:18248"/>
    </ligandPart>
</feature>
<dbReference type="InterPro" id="IPR024167">
    <property type="entry name" value="Cytochrome_c4-like"/>
</dbReference>
<evidence type="ECO:0000256" key="8">
    <source>
        <dbReference type="PIRSR" id="PIRSR000005-1"/>
    </source>
</evidence>
<dbReference type="Gene3D" id="1.10.760.10">
    <property type="entry name" value="Cytochrome c-like domain"/>
    <property type="match status" value="2"/>
</dbReference>
<feature type="domain" description="Cytochrome c" evidence="11">
    <location>
        <begin position="115"/>
        <end position="206"/>
    </location>
</feature>
<dbReference type="GO" id="GO:0005506">
    <property type="term" value="F:iron ion binding"/>
    <property type="evidence" value="ECO:0007669"/>
    <property type="project" value="InterPro"/>
</dbReference>
<dbReference type="InterPro" id="IPR009056">
    <property type="entry name" value="Cyt_c-like_dom"/>
</dbReference>